<sequence>MAEIYGRHYPKHCRHIFTLPDTFAATAGGLISIGNIDAYPTPIDNRIRICVQNADGSAAPVAQPIGFGPGGILNMMGRWQAL</sequence>
<accession>A0A845SPA2</accession>
<dbReference type="Proteomes" id="UP000461443">
    <property type="component" value="Unassembled WGS sequence"/>
</dbReference>
<reference evidence="2 3" key="1">
    <citation type="submission" date="2019-12" db="EMBL/GenBank/DDBJ databases">
        <authorList>
            <person name="Lee S.D."/>
        </authorList>
    </citation>
    <scope>NUCLEOTIDE SEQUENCE [LARGE SCALE GENOMIC DNA]</scope>
    <source>
        <strain evidence="2 3">SAP-6</strain>
    </source>
</reference>
<evidence type="ECO:0000259" key="1">
    <source>
        <dbReference type="Pfam" id="PF09008"/>
    </source>
</evidence>
<dbReference type="EMBL" id="WUBS01000025">
    <property type="protein sequence ID" value="NDL65909.1"/>
    <property type="molecule type" value="Genomic_DNA"/>
</dbReference>
<organism evidence="2 3">
    <name type="scientific">Acerihabitans arboris</name>
    <dbReference type="NCBI Taxonomy" id="2691583"/>
    <lineage>
        <taxon>Bacteria</taxon>
        <taxon>Pseudomonadati</taxon>
        <taxon>Pseudomonadota</taxon>
        <taxon>Gammaproteobacteria</taxon>
        <taxon>Enterobacterales</taxon>
        <taxon>Pectobacteriaceae</taxon>
        <taxon>Acerihabitans</taxon>
    </lineage>
</organism>
<comment type="caution">
    <text evidence="2">The sequence shown here is derived from an EMBL/GenBank/DDBJ whole genome shotgun (WGS) entry which is preliminary data.</text>
</comment>
<dbReference type="AlphaFoldDB" id="A0A845SPA2"/>
<dbReference type="Pfam" id="PF09008">
    <property type="entry name" value="Head_binding"/>
    <property type="match status" value="1"/>
</dbReference>
<protein>
    <recommendedName>
        <fullName evidence="1">Bacteriophage P22 tailspike N-terminal domain-containing protein</fullName>
    </recommendedName>
</protein>
<dbReference type="Gene3D" id="2.170.14.10">
    <property type="entry name" value="Phage P22 tailspike-like, N-terminal domain"/>
    <property type="match status" value="1"/>
</dbReference>
<reference evidence="2 3" key="2">
    <citation type="submission" date="2020-02" db="EMBL/GenBank/DDBJ databases">
        <title>The new genus of Enterobacteriales.</title>
        <authorList>
            <person name="Kim I.S."/>
        </authorList>
    </citation>
    <scope>NUCLEOTIDE SEQUENCE [LARGE SCALE GENOMIC DNA]</scope>
    <source>
        <strain evidence="2 3">SAP-6</strain>
    </source>
</reference>
<gene>
    <name evidence="2" type="ORF">GRH90_24565</name>
</gene>
<feature type="domain" description="Bacteriophage P22 tailspike N-terminal" evidence="1">
    <location>
        <begin position="12"/>
        <end position="72"/>
    </location>
</feature>
<evidence type="ECO:0000313" key="3">
    <source>
        <dbReference type="Proteomes" id="UP000461443"/>
    </source>
</evidence>
<keyword evidence="3" id="KW-1185">Reference proteome</keyword>
<evidence type="ECO:0000313" key="2">
    <source>
        <dbReference type="EMBL" id="NDL65909.1"/>
    </source>
</evidence>
<name>A0A845SPA2_9GAMM</name>
<dbReference type="InterPro" id="IPR036730">
    <property type="entry name" value="P22_tailspike_N_sf"/>
</dbReference>
<dbReference type="InterPro" id="IPR009093">
    <property type="entry name" value="P22_tailspike_N"/>
</dbReference>
<dbReference type="SUPFAM" id="SSF51327">
    <property type="entry name" value="Head-binding domain of phage P22 tailspike protein"/>
    <property type="match status" value="1"/>
</dbReference>
<proteinExistence type="predicted"/>